<feature type="compositionally biased region" description="Basic and acidic residues" evidence="1">
    <location>
        <begin position="32"/>
        <end position="46"/>
    </location>
</feature>
<name>A0A422NJQ7_9TRYP</name>
<evidence type="ECO:0000313" key="3">
    <source>
        <dbReference type="Proteomes" id="UP000284403"/>
    </source>
</evidence>
<comment type="caution">
    <text evidence="2">The sequence shown here is derived from an EMBL/GenBank/DDBJ whole genome shotgun (WGS) entry which is preliminary data.</text>
</comment>
<evidence type="ECO:0000313" key="2">
    <source>
        <dbReference type="EMBL" id="RNF05707.1"/>
    </source>
</evidence>
<accession>A0A422NJQ7</accession>
<feature type="region of interest" description="Disordered" evidence="1">
    <location>
        <begin position="15"/>
        <end position="46"/>
    </location>
</feature>
<dbReference type="AlphaFoldDB" id="A0A422NJQ7"/>
<dbReference type="PANTHER" id="PTHR37561">
    <property type="entry name" value="F-BOX DOMAIN-CONTAINING PROTEIN"/>
    <property type="match status" value="1"/>
</dbReference>
<keyword evidence="3" id="KW-1185">Reference proteome</keyword>
<reference evidence="2 3" key="1">
    <citation type="journal article" date="2018" name="BMC Genomics">
        <title>Genomic comparison of Trypanosoma conorhini and Trypanosoma rangeli to Trypanosoma cruzi strains of high and low virulence.</title>
        <authorList>
            <person name="Bradwell K.R."/>
            <person name="Koparde V.N."/>
            <person name="Matveyev A.V."/>
            <person name="Serrano M.G."/>
            <person name="Alves J.M."/>
            <person name="Parikh H."/>
            <person name="Huang B."/>
            <person name="Lee V."/>
            <person name="Espinosa-Alvarez O."/>
            <person name="Ortiz P.A."/>
            <person name="Costa-Martins A.G."/>
            <person name="Teixeira M.M."/>
            <person name="Buck G.A."/>
        </authorList>
    </citation>
    <scope>NUCLEOTIDE SEQUENCE [LARGE SCALE GENOMIC DNA]</scope>
    <source>
        <strain evidence="2 3">025E</strain>
    </source>
</reference>
<evidence type="ECO:0000256" key="1">
    <source>
        <dbReference type="SAM" id="MobiDB-lite"/>
    </source>
</evidence>
<organism evidence="2 3">
    <name type="scientific">Trypanosoma conorhini</name>
    <dbReference type="NCBI Taxonomy" id="83891"/>
    <lineage>
        <taxon>Eukaryota</taxon>
        <taxon>Discoba</taxon>
        <taxon>Euglenozoa</taxon>
        <taxon>Kinetoplastea</taxon>
        <taxon>Metakinetoplastina</taxon>
        <taxon>Trypanosomatida</taxon>
        <taxon>Trypanosomatidae</taxon>
        <taxon>Trypanosoma</taxon>
    </lineage>
</organism>
<sequence>MRPTVDAVRPVVDPAAAGTRAKGTDVSGSVDAVEHGRPATARREGATKRGAFRAPVHPAYAVMEQAEVRSVDDSAEQLEGHSIQVQVRTRENGRRSPLVAPLTPPMHSISAVFSNPYGSGMNSPIIASSPSVAVAPGTPTMPPMPNANTFLQDLLPSNVVHRALYGKCRFIEFPTLARFDSVPPPPLGASFPLFVGQVRFETTPAELIWLVRRTSGATALALEGRGSGCFIMHLRSESERVLVRQLHKRILFDIGGAWFARSPEEVDNLCEYVTLTGPYLSKRAKLPRESMVVEDIKVGPTELGPCHLGERARGLSAHSRGSSGSGSAWEPSTTLWGVNTPAPFLCTPPSSPVTPPP</sequence>
<protein>
    <submittedName>
        <fullName evidence="2">Uncharacterized protein</fullName>
    </submittedName>
</protein>
<dbReference type="RefSeq" id="XP_029225304.1">
    <property type="nucleotide sequence ID" value="XM_029374600.1"/>
</dbReference>
<dbReference type="PANTHER" id="PTHR37561:SF3">
    <property type="entry name" value="F-BOX DOMAIN-CONTAINING PROTEIN"/>
    <property type="match status" value="1"/>
</dbReference>
<proteinExistence type="predicted"/>
<gene>
    <name evidence="2" type="ORF">Tco025E_07741</name>
</gene>
<dbReference type="Proteomes" id="UP000284403">
    <property type="component" value="Unassembled WGS sequence"/>
</dbReference>
<dbReference type="OrthoDB" id="272649at2759"/>
<dbReference type="GeneID" id="40321352"/>
<dbReference type="EMBL" id="MKKU01000626">
    <property type="protein sequence ID" value="RNF05707.1"/>
    <property type="molecule type" value="Genomic_DNA"/>
</dbReference>